<evidence type="ECO:0000256" key="5">
    <source>
        <dbReference type="ARBA" id="ARBA00022692"/>
    </source>
</evidence>
<evidence type="ECO:0000256" key="4">
    <source>
        <dbReference type="ARBA" id="ARBA00022452"/>
    </source>
</evidence>
<reference evidence="10 11" key="1">
    <citation type="submission" date="2024-09" db="EMBL/GenBank/DDBJ databases">
        <authorList>
            <person name="Sun Q."/>
            <person name="Mori K."/>
        </authorList>
    </citation>
    <scope>NUCLEOTIDE SEQUENCE [LARGE SCALE GENOMIC DNA]</scope>
    <source>
        <strain evidence="10 11">NCAIM B.02340</strain>
    </source>
</reference>
<dbReference type="EMBL" id="JBHLTW010000006">
    <property type="protein sequence ID" value="MFC0594981.1"/>
    <property type="molecule type" value="Genomic_DNA"/>
</dbReference>
<comment type="subcellular location">
    <subcellularLocation>
        <location evidence="1">Cell outer membrane</location>
    </subcellularLocation>
</comment>
<evidence type="ECO:0000313" key="10">
    <source>
        <dbReference type="EMBL" id="MFC0594981.1"/>
    </source>
</evidence>
<keyword evidence="6" id="KW-0472">Membrane</keyword>
<keyword evidence="5" id="KW-0812">Transmembrane</keyword>
<organism evidence="10 11">
    <name type="scientific">Thermus composti</name>
    <dbReference type="NCBI Taxonomy" id="532059"/>
    <lineage>
        <taxon>Bacteria</taxon>
        <taxon>Thermotogati</taxon>
        <taxon>Deinococcota</taxon>
        <taxon>Deinococci</taxon>
        <taxon>Thermales</taxon>
        <taxon>Thermaceae</taxon>
        <taxon>Thermus</taxon>
    </lineage>
</organism>
<sequence>MRKLAVWSALALALSGAAQQPGALTLEKALEAALQGNPTLQTAQVALQNAEIQLKAKEQDPTTLILDLTQARQAYALAQANLAYTRIQVLRDVVNAYLSLYENQQNIGVLKAQVALAERNLQVAKARQAAGNATSLDVARAQASLDTARQNLATAQGQTPILAAQLATLLGLSDLGPTPLAPPPEPPRLQVALEALSQGVLERLPQVLQARQAVAYDELRVKLSDNDYTPALTLRTAQLSLENNRKALAVAEQNALTSLKNAYQAAQAAYGAIALAQNSLENARKVLEQDQAAYRAGTVSALQVETDRVSVLTAEYGLLQAQNAYWRALLALSLAAGQDLTGLLR</sequence>
<keyword evidence="9" id="KW-0732">Signal</keyword>
<evidence type="ECO:0000256" key="3">
    <source>
        <dbReference type="ARBA" id="ARBA00022448"/>
    </source>
</evidence>
<evidence type="ECO:0000256" key="2">
    <source>
        <dbReference type="ARBA" id="ARBA00007613"/>
    </source>
</evidence>
<evidence type="ECO:0000313" key="11">
    <source>
        <dbReference type="Proteomes" id="UP001589830"/>
    </source>
</evidence>
<protein>
    <submittedName>
        <fullName evidence="10">TolC family protein</fullName>
    </submittedName>
</protein>
<keyword evidence="11" id="KW-1185">Reference proteome</keyword>
<dbReference type="PANTHER" id="PTHR30026">
    <property type="entry name" value="OUTER MEMBRANE PROTEIN TOLC"/>
    <property type="match status" value="1"/>
</dbReference>
<dbReference type="Gene3D" id="1.20.1600.10">
    <property type="entry name" value="Outer membrane efflux proteins (OEP)"/>
    <property type="match status" value="1"/>
</dbReference>
<evidence type="ECO:0000256" key="8">
    <source>
        <dbReference type="SAM" id="Coils"/>
    </source>
</evidence>
<dbReference type="Pfam" id="PF02321">
    <property type="entry name" value="OEP"/>
    <property type="match status" value="2"/>
</dbReference>
<keyword evidence="3" id="KW-0813">Transport</keyword>
<evidence type="ECO:0000256" key="6">
    <source>
        <dbReference type="ARBA" id="ARBA00023136"/>
    </source>
</evidence>
<keyword evidence="4" id="KW-1134">Transmembrane beta strand</keyword>
<evidence type="ECO:0000256" key="1">
    <source>
        <dbReference type="ARBA" id="ARBA00004442"/>
    </source>
</evidence>
<evidence type="ECO:0000256" key="7">
    <source>
        <dbReference type="ARBA" id="ARBA00023237"/>
    </source>
</evidence>
<evidence type="ECO:0000256" key="9">
    <source>
        <dbReference type="SAM" id="SignalP"/>
    </source>
</evidence>
<proteinExistence type="inferred from homology"/>
<dbReference type="Proteomes" id="UP001589830">
    <property type="component" value="Unassembled WGS sequence"/>
</dbReference>
<dbReference type="InterPro" id="IPR003423">
    <property type="entry name" value="OMP_efflux"/>
</dbReference>
<dbReference type="RefSeq" id="WP_188845713.1">
    <property type="nucleotide sequence ID" value="NZ_BMPJ01000003.1"/>
</dbReference>
<comment type="caution">
    <text evidence="10">The sequence shown here is derived from an EMBL/GenBank/DDBJ whole genome shotgun (WGS) entry which is preliminary data.</text>
</comment>
<feature type="signal peptide" evidence="9">
    <location>
        <begin position="1"/>
        <end position="23"/>
    </location>
</feature>
<dbReference type="SUPFAM" id="SSF56954">
    <property type="entry name" value="Outer membrane efflux proteins (OEP)"/>
    <property type="match status" value="1"/>
</dbReference>
<accession>A0ABV6PYR3</accession>
<feature type="coiled-coil region" evidence="8">
    <location>
        <begin position="234"/>
        <end position="293"/>
    </location>
</feature>
<feature type="coiled-coil region" evidence="8">
    <location>
        <begin position="107"/>
        <end position="158"/>
    </location>
</feature>
<feature type="chain" id="PRO_5045808895" evidence="9">
    <location>
        <begin position="24"/>
        <end position="345"/>
    </location>
</feature>
<gene>
    <name evidence="10" type="ORF">ACFFFP_02135</name>
</gene>
<dbReference type="InterPro" id="IPR051906">
    <property type="entry name" value="TolC-like"/>
</dbReference>
<keyword evidence="7" id="KW-0998">Cell outer membrane</keyword>
<dbReference type="PANTHER" id="PTHR30026:SF20">
    <property type="entry name" value="OUTER MEMBRANE PROTEIN TOLC"/>
    <property type="match status" value="1"/>
</dbReference>
<comment type="similarity">
    <text evidence="2">Belongs to the outer membrane factor (OMF) (TC 1.B.17) family.</text>
</comment>
<name>A0ABV6PYR3_9DEIN</name>
<keyword evidence="8" id="KW-0175">Coiled coil</keyword>